<feature type="domain" description="Mechanosensitive ion channel MscS" evidence="9">
    <location>
        <begin position="554"/>
        <end position="619"/>
    </location>
</feature>
<feature type="transmembrane region" description="Helical" evidence="7">
    <location>
        <begin position="508"/>
        <end position="530"/>
    </location>
</feature>
<reference evidence="12 13" key="1">
    <citation type="submission" date="2013-04" db="EMBL/GenBank/DDBJ databases">
        <title>Oceanicola sp. 22II1-22F33 Genome Sequencing.</title>
        <authorList>
            <person name="Lai Q."/>
            <person name="Li G."/>
            <person name="Shao Z."/>
        </authorList>
    </citation>
    <scope>NUCLEOTIDE SEQUENCE [LARGE SCALE GENOMIC DNA]</scope>
    <source>
        <strain evidence="12 13">22II1-22F33</strain>
    </source>
</reference>
<dbReference type="Pfam" id="PF21088">
    <property type="entry name" value="MS_channel_1st"/>
    <property type="match status" value="1"/>
</dbReference>
<feature type="signal peptide" evidence="8">
    <location>
        <begin position="1"/>
        <end position="23"/>
    </location>
</feature>
<evidence type="ECO:0000256" key="5">
    <source>
        <dbReference type="ARBA" id="ARBA00022989"/>
    </source>
</evidence>
<dbReference type="InterPro" id="IPR049142">
    <property type="entry name" value="MS_channel_1st"/>
</dbReference>
<proteinExistence type="inferred from homology"/>
<evidence type="ECO:0000256" key="2">
    <source>
        <dbReference type="ARBA" id="ARBA00008017"/>
    </source>
</evidence>
<dbReference type="SUPFAM" id="SSF82861">
    <property type="entry name" value="Mechanosensitive channel protein MscS (YggB), transmembrane region"/>
    <property type="match status" value="1"/>
</dbReference>
<evidence type="ECO:0000256" key="8">
    <source>
        <dbReference type="SAM" id="SignalP"/>
    </source>
</evidence>
<evidence type="ECO:0000313" key="12">
    <source>
        <dbReference type="EMBL" id="OWU74693.1"/>
    </source>
</evidence>
<name>A0A225NL71_9RHOB</name>
<dbReference type="AlphaFoldDB" id="A0A225NL71"/>
<evidence type="ECO:0000256" key="6">
    <source>
        <dbReference type="ARBA" id="ARBA00023136"/>
    </source>
</evidence>
<dbReference type="InterPro" id="IPR011066">
    <property type="entry name" value="MscS_channel_C_sf"/>
</dbReference>
<dbReference type="Gene3D" id="2.30.30.60">
    <property type="match status" value="1"/>
</dbReference>
<protein>
    <submittedName>
        <fullName evidence="12">Mechanosensitive ion channel protein MscS</fullName>
    </submittedName>
</protein>
<feature type="domain" description="Mechanosensitive ion channel MscS C-terminal" evidence="10">
    <location>
        <begin position="625"/>
        <end position="712"/>
    </location>
</feature>
<dbReference type="SUPFAM" id="SSF50182">
    <property type="entry name" value="Sm-like ribonucleoproteins"/>
    <property type="match status" value="1"/>
</dbReference>
<organism evidence="12 13">
    <name type="scientific">Marinibacterium profundimaris</name>
    <dbReference type="NCBI Taxonomy" id="1679460"/>
    <lineage>
        <taxon>Bacteria</taxon>
        <taxon>Pseudomonadati</taxon>
        <taxon>Pseudomonadota</taxon>
        <taxon>Alphaproteobacteria</taxon>
        <taxon>Rhodobacterales</taxon>
        <taxon>Paracoccaceae</taxon>
        <taxon>Marinibacterium</taxon>
    </lineage>
</organism>
<dbReference type="Gene3D" id="3.30.70.100">
    <property type="match status" value="1"/>
</dbReference>
<dbReference type="InterPro" id="IPR011014">
    <property type="entry name" value="MscS_channel_TM-2"/>
</dbReference>
<feature type="transmembrane region" description="Helical" evidence="7">
    <location>
        <begin position="221"/>
        <end position="240"/>
    </location>
</feature>
<dbReference type="RefSeq" id="WP_088649467.1">
    <property type="nucleotide sequence ID" value="NZ_AQQR01000003.1"/>
</dbReference>
<feature type="chain" id="PRO_5011968394" evidence="8">
    <location>
        <begin position="24"/>
        <end position="754"/>
    </location>
</feature>
<dbReference type="Gene3D" id="1.10.287.1260">
    <property type="match status" value="1"/>
</dbReference>
<dbReference type="SUPFAM" id="SSF82689">
    <property type="entry name" value="Mechanosensitive channel protein MscS (YggB), C-terminal domain"/>
    <property type="match status" value="1"/>
</dbReference>
<dbReference type="PANTHER" id="PTHR30460">
    <property type="entry name" value="MODERATE CONDUCTANCE MECHANOSENSITIVE CHANNEL YBIO"/>
    <property type="match status" value="1"/>
</dbReference>
<accession>A0A225NL71</accession>
<dbReference type="Proteomes" id="UP000215377">
    <property type="component" value="Unassembled WGS sequence"/>
</dbReference>
<dbReference type="InterPro" id="IPR006685">
    <property type="entry name" value="MscS_channel_2nd"/>
</dbReference>
<comment type="similarity">
    <text evidence="2">Belongs to the MscS (TC 1.A.23) family.</text>
</comment>
<keyword evidence="4 7" id="KW-0812">Transmembrane</keyword>
<evidence type="ECO:0000256" key="4">
    <source>
        <dbReference type="ARBA" id="ARBA00022692"/>
    </source>
</evidence>
<evidence type="ECO:0000256" key="3">
    <source>
        <dbReference type="ARBA" id="ARBA00022475"/>
    </source>
</evidence>
<keyword evidence="6 7" id="KW-0472">Membrane</keyword>
<evidence type="ECO:0000259" key="10">
    <source>
        <dbReference type="Pfam" id="PF21082"/>
    </source>
</evidence>
<feature type="transmembrane region" description="Helical" evidence="7">
    <location>
        <begin position="450"/>
        <end position="471"/>
    </location>
</feature>
<dbReference type="GO" id="GO:0005886">
    <property type="term" value="C:plasma membrane"/>
    <property type="evidence" value="ECO:0007669"/>
    <property type="project" value="UniProtKB-SubCell"/>
</dbReference>
<dbReference type="Pfam" id="PF00924">
    <property type="entry name" value="MS_channel_2nd"/>
    <property type="match status" value="1"/>
</dbReference>
<feature type="transmembrane region" description="Helical" evidence="7">
    <location>
        <begin position="130"/>
        <end position="152"/>
    </location>
</feature>
<sequence length="754" mass="82454">MLSLFRILTIACAVLTAAVGAQAQMVPGTASTASSSGASSAPPALPDPLTPDAVQAMVARMSDDQVRGMLLDRLDAVAQEQSGTTEPDTFTHDVFVGWQAFSSSITTAVQRLPVLISGQGRAIGGFFSTYGVGGALLMFLLMAVILGVAYGAEKLVAMQFKRWQKAPEADAGTEDNLLETVKFLARRFIREIIGLAAFYLVTRIMGRLILTPEQITFAAPFVTYLIWMPRLAAAVARFVLAPSRPDKRLLAVNDHWATYLKRNIVGLVLLGGLTIFVVDFNALFGVHAGQTRIGFWFDSAVYVYIIIIALQAREALQGMMLGDVENPTRYERMISRAYPWYAITVAVIMWIIVNTLIGMNQVTMLLGGAHYKTMFWLLVAPLLDTMIRGLTRHLVPPMIGEGPVAEQAHEATKRSYIRIGRVILVAVVAMIIRDIWNIKLTGQESFGADLIEFVMTCAVGYIAFELAALWVNRRLAREQTSMASPAETESGGEGGGAGRSRLTTVLPLVLAAVQVAIIVVFALLAIGSLGIDTTPLLASAGILGLAIGFGAQKLVSDVVSGIFFLIDDAFRVGEYVDVGGGTTGTVEKISIRSFQLRHHRGPVHTIPYGEIQKLTNFSRDWVIMKLKFTVPFDTDPNKVKKIFKRIGAEMLSDPLYKDDFLEPFKSQGVFDFDDVGMVIRGKFMAKPGTQFTIRKEIYNRVKDYFKEAGIEFARREVRVAIPARDDEHLTEDDQAAIAAAAGAAIQQQENQGEK</sequence>
<keyword evidence="3" id="KW-1003">Cell membrane</keyword>
<dbReference type="PANTHER" id="PTHR30460:SF0">
    <property type="entry name" value="MODERATE CONDUCTANCE MECHANOSENSITIVE CHANNEL YBIO"/>
    <property type="match status" value="1"/>
</dbReference>
<evidence type="ECO:0000259" key="11">
    <source>
        <dbReference type="Pfam" id="PF21088"/>
    </source>
</evidence>
<dbReference type="OrthoDB" id="9814206at2"/>
<dbReference type="InterPro" id="IPR023408">
    <property type="entry name" value="MscS_beta-dom_sf"/>
</dbReference>
<evidence type="ECO:0000256" key="1">
    <source>
        <dbReference type="ARBA" id="ARBA00004651"/>
    </source>
</evidence>
<keyword evidence="13" id="KW-1185">Reference proteome</keyword>
<gene>
    <name evidence="12" type="ORF">ATO3_08690</name>
</gene>
<feature type="transmembrane region" description="Helical" evidence="7">
    <location>
        <begin position="192"/>
        <end position="209"/>
    </location>
</feature>
<dbReference type="EMBL" id="AQQR01000003">
    <property type="protein sequence ID" value="OWU74693.1"/>
    <property type="molecule type" value="Genomic_DNA"/>
</dbReference>
<feature type="transmembrane region" description="Helical" evidence="7">
    <location>
        <begin position="338"/>
        <end position="357"/>
    </location>
</feature>
<dbReference type="InterPro" id="IPR045276">
    <property type="entry name" value="YbiO_bact"/>
</dbReference>
<keyword evidence="5 7" id="KW-1133">Transmembrane helix</keyword>
<dbReference type="GO" id="GO:0008381">
    <property type="term" value="F:mechanosensitive monoatomic ion channel activity"/>
    <property type="evidence" value="ECO:0007669"/>
    <property type="project" value="InterPro"/>
</dbReference>
<evidence type="ECO:0000313" key="13">
    <source>
        <dbReference type="Proteomes" id="UP000215377"/>
    </source>
</evidence>
<dbReference type="Pfam" id="PF21082">
    <property type="entry name" value="MS_channel_3rd"/>
    <property type="match status" value="1"/>
</dbReference>
<comment type="caution">
    <text evidence="12">The sequence shown here is derived from an EMBL/GenBank/DDBJ whole genome shotgun (WGS) entry which is preliminary data.</text>
</comment>
<dbReference type="InterPro" id="IPR010920">
    <property type="entry name" value="LSM_dom_sf"/>
</dbReference>
<comment type="subcellular location">
    <subcellularLocation>
        <location evidence="1">Cell membrane</location>
        <topology evidence="1">Multi-pass membrane protein</topology>
    </subcellularLocation>
</comment>
<feature type="domain" description="Mechanosensitive ion channel transmembrane helices 2/3" evidence="11">
    <location>
        <begin position="515"/>
        <end position="552"/>
    </location>
</feature>
<evidence type="ECO:0000256" key="7">
    <source>
        <dbReference type="SAM" id="Phobius"/>
    </source>
</evidence>
<feature type="transmembrane region" description="Helical" evidence="7">
    <location>
        <begin position="419"/>
        <end position="438"/>
    </location>
</feature>
<feature type="transmembrane region" description="Helical" evidence="7">
    <location>
        <begin position="293"/>
        <end position="310"/>
    </location>
</feature>
<evidence type="ECO:0000259" key="9">
    <source>
        <dbReference type="Pfam" id="PF00924"/>
    </source>
</evidence>
<dbReference type="InterPro" id="IPR049278">
    <property type="entry name" value="MS_channel_C"/>
</dbReference>
<keyword evidence="8" id="KW-0732">Signal</keyword>
<feature type="transmembrane region" description="Helical" evidence="7">
    <location>
        <begin position="264"/>
        <end position="287"/>
    </location>
</feature>